<proteinExistence type="predicted"/>
<evidence type="ECO:0000256" key="1">
    <source>
        <dbReference type="SAM" id="Phobius"/>
    </source>
</evidence>
<keyword evidence="1" id="KW-1133">Transmembrane helix</keyword>
<evidence type="ECO:0000256" key="2">
    <source>
        <dbReference type="SAM" id="SignalP"/>
    </source>
</evidence>
<sequence length="131" mass="15027">MLPLMTLCAWLTALSGRTDEGMRFSWQGLSLGSLFGILFCVFFVWLVFSVRYHRQSWQLWRKNNQHISLCEYRSLNSGTPEQPHLSIYTTYSQTALNSQSTPVVNTIGRPASLPLLLEKRTVSRLQSARKC</sequence>
<gene>
    <name evidence="3" type="ORF">PHET_08353</name>
</gene>
<evidence type="ECO:0000313" key="3">
    <source>
        <dbReference type="EMBL" id="KAF5398695.1"/>
    </source>
</evidence>
<dbReference type="OrthoDB" id="273089at2759"/>
<evidence type="ECO:0000313" key="4">
    <source>
        <dbReference type="Proteomes" id="UP000748531"/>
    </source>
</evidence>
<accession>A0A8J4WPM0</accession>
<keyword evidence="2" id="KW-0732">Signal</keyword>
<dbReference type="EMBL" id="LUCH01004734">
    <property type="protein sequence ID" value="KAF5398695.1"/>
    <property type="molecule type" value="Genomic_DNA"/>
</dbReference>
<name>A0A8J4WPM0_9TREM</name>
<dbReference type="Proteomes" id="UP000748531">
    <property type="component" value="Unassembled WGS sequence"/>
</dbReference>
<keyword evidence="1" id="KW-0812">Transmembrane</keyword>
<dbReference type="AlphaFoldDB" id="A0A8J4WPM0"/>
<organism evidence="3 4">
    <name type="scientific">Paragonimus heterotremus</name>
    <dbReference type="NCBI Taxonomy" id="100268"/>
    <lineage>
        <taxon>Eukaryota</taxon>
        <taxon>Metazoa</taxon>
        <taxon>Spiralia</taxon>
        <taxon>Lophotrochozoa</taxon>
        <taxon>Platyhelminthes</taxon>
        <taxon>Trematoda</taxon>
        <taxon>Digenea</taxon>
        <taxon>Plagiorchiida</taxon>
        <taxon>Troglotremata</taxon>
        <taxon>Troglotrematidae</taxon>
        <taxon>Paragonimus</taxon>
    </lineage>
</organism>
<feature type="signal peptide" evidence="2">
    <location>
        <begin position="1"/>
        <end position="16"/>
    </location>
</feature>
<keyword evidence="1" id="KW-0472">Membrane</keyword>
<comment type="caution">
    <text evidence="3">The sequence shown here is derived from an EMBL/GenBank/DDBJ whole genome shotgun (WGS) entry which is preliminary data.</text>
</comment>
<keyword evidence="4" id="KW-1185">Reference proteome</keyword>
<reference evidence="3" key="1">
    <citation type="submission" date="2019-05" db="EMBL/GenBank/DDBJ databases">
        <title>Annotation for the trematode Paragonimus heterotremus.</title>
        <authorList>
            <person name="Choi Y.-J."/>
        </authorList>
    </citation>
    <scope>NUCLEOTIDE SEQUENCE</scope>
    <source>
        <strain evidence="3">LC</strain>
    </source>
</reference>
<feature type="chain" id="PRO_5035181516" evidence="2">
    <location>
        <begin position="17"/>
        <end position="131"/>
    </location>
</feature>
<protein>
    <submittedName>
        <fullName evidence="3">Uncharacterized protein</fullName>
    </submittedName>
</protein>
<feature type="transmembrane region" description="Helical" evidence="1">
    <location>
        <begin position="31"/>
        <end position="52"/>
    </location>
</feature>